<organism evidence="2 3">
    <name type="scientific">Hymenobacter mucosus</name>
    <dbReference type="NCBI Taxonomy" id="1411120"/>
    <lineage>
        <taxon>Bacteria</taxon>
        <taxon>Pseudomonadati</taxon>
        <taxon>Bacteroidota</taxon>
        <taxon>Cytophagia</taxon>
        <taxon>Cytophagales</taxon>
        <taxon>Hymenobacteraceae</taxon>
        <taxon>Hymenobacter</taxon>
    </lineage>
</organism>
<gene>
    <name evidence="2" type="ORF">SAMN06269173_102156</name>
</gene>
<evidence type="ECO:0000256" key="1">
    <source>
        <dbReference type="SAM" id="Phobius"/>
    </source>
</evidence>
<accession>A0A238W236</accession>
<keyword evidence="1" id="KW-0812">Transmembrane</keyword>
<keyword evidence="1" id="KW-0472">Membrane</keyword>
<dbReference type="RefSeq" id="WP_089331852.1">
    <property type="nucleotide sequence ID" value="NZ_FZNS01000002.1"/>
</dbReference>
<evidence type="ECO:0000313" key="3">
    <source>
        <dbReference type="Proteomes" id="UP000198310"/>
    </source>
</evidence>
<keyword evidence="1" id="KW-1133">Transmembrane helix</keyword>
<name>A0A238W236_9BACT</name>
<reference evidence="3" key="1">
    <citation type="submission" date="2017-06" db="EMBL/GenBank/DDBJ databases">
        <authorList>
            <person name="Varghese N."/>
            <person name="Submissions S."/>
        </authorList>
    </citation>
    <scope>NUCLEOTIDE SEQUENCE [LARGE SCALE GENOMIC DNA]</scope>
    <source>
        <strain evidence="3">DSM 28041</strain>
    </source>
</reference>
<evidence type="ECO:0000313" key="2">
    <source>
        <dbReference type="EMBL" id="SNR40586.1"/>
    </source>
</evidence>
<sequence length="84" mass="9008">MTHKKKSLLFAPAGLMTIGFGTCLVQWATSLQQKKVPTAQWVGAGTLALGVFNAGICLFGRGVLESALHEVNKEHKKAQEKVEG</sequence>
<keyword evidence="3" id="KW-1185">Reference proteome</keyword>
<dbReference type="AlphaFoldDB" id="A0A238W236"/>
<proteinExistence type="predicted"/>
<protein>
    <submittedName>
        <fullName evidence="2">Uncharacterized protein</fullName>
    </submittedName>
</protein>
<feature type="transmembrane region" description="Helical" evidence="1">
    <location>
        <begin position="41"/>
        <end position="64"/>
    </location>
</feature>
<dbReference type="EMBL" id="FZNS01000002">
    <property type="protein sequence ID" value="SNR40586.1"/>
    <property type="molecule type" value="Genomic_DNA"/>
</dbReference>
<dbReference type="Proteomes" id="UP000198310">
    <property type="component" value="Unassembled WGS sequence"/>
</dbReference>
<feature type="transmembrane region" description="Helical" evidence="1">
    <location>
        <begin position="7"/>
        <end position="29"/>
    </location>
</feature>